<keyword evidence="3" id="KW-0813">Transport</keyword>
<dbReference type="GO" id="GO:0005464">
    <property type="term" value="F:UDP-xylose transmembrane transporter activity"/>
    <property type="evidence" value="ECO:0007669"/>
    <property type="project" value="TreeGrafter"/>
</dbReference>
<dbReference type="OrthoDB" id="999962at2759"/>
<comment type="caution">
    <text evidence="9">The sequence shown here is derived from an EMBL/GenBank/DDBJ whole genome shotgun (WGS) entry which is preliminary data.</text>
</comment>
<evidence type="ECO:0000256" key="3">
    <source>
        <dbReference type="ARBA" id="ARBA00022448"/>
    </source>
</evidence>
<protein>
    <recommendedName>
        <fullName evidence="11">Sugar phosphate transporter domain-containing protein</fullName>
    </recommendedName>
</protein>
<sequence length="166" mass="18618">MAIDYFMGLSMVSFGVTLLTVALFLSAYLGILQEDIYAKYGRRNDEAMFFVHFLSLPAFAFLARGLEESIGRANSSPYLKIAENTLPVREAWAAILLICILQYICVNNVYRLTAVNSSLSVTMVISLRKFLSLFISFIVFGNPFNVFHICGTAFVFIGSTIYSRVF</sequence>
<evidence type="ECO:0000256" key="2">
    <source>
        <dbReference type="ARBA" id="ARBA00010694"/>
    </source>
</evidence>
<reference evidence="9 10" key="1">
    <citation type="journal article" date="2017" name="Curr. Biol.">
        <title>Genome architecture and evolution of a unichromosomal asexual nematode.</title>
        <authorList>
            <person name="Fradin H."/>
            <person name="Zegar C."/>
            <person name="Gutwein M."/>
            <person name="Lucas J."/>
            <person name="Kovtun M."/>
            <person name="Corcoran D."/>
            <person name="Baugh L.R."/>
            <person name="Kiontke K."/>
            <person name="Gunsalus K."/>
            <person name="Fitch D.H."/>
            <person name="Piano F."/>
        </authorList>
    </citation>
    <scope>NUCLEOTIDE SEQUENCE [LARGE SCALE GENOMIC DNA]</scope>
    <source>
        <strain evidence="9">PF1309</strain>
    </source>
</reference>
<name>A0A2A2JT06_9BILA</name>
<evidence type="ECO:0000256" key="5">
    <source>
        <dbReference type="ARBA" id="ARBA00022692"/>
    </source>
</evidence>
<dbReference type="PANTHER" id="PTHR10778">
    <property type="entry name" value="SOLUTE CARRIER FAMILY 35 MEMBER B"/>
    <property type="match status" value="1"/>
</dbReference>
<dbReference type="GO" id="GO:0000139">
    <property type="term" value="C:Golgi membrane"/>
    <property type="evidence" value="ECO:0007669"/>
    <property type="project" value="TreeGrafter"/>
</dbReference>
<feature type="transmembrane region" description="Helical" evidence="8">
    <location>
        <begin position="86"/>
        <end position="106"/>
    </location>
</feature>
<evidence type="ECO:0000313" key="9">
    <source>
        <dbReference type="EMBL" id="PAV64709.1"/>
    </source>
</evidence>
<dbReference type="STRING" id="2018661.A0A2A2JT06"/>
<keyword evidence="4" id="KW-0762">Sugar transport</keyword>
<evidence type="ECO:0000256" key="8">
    <source>
        <dbReference type="SAM" id="Phobius"/>
    </source>
</evidence>
<evidence type="ECO:0000256" key="7">
    <source>
        <dbReference type="ARBA" id="ARBA00023136"/>
    </source>
</evidence>
<keyword evidence="10" id="KW-1185">Reference proteome</keyword>
<comment type="subcellular location">
    <subcellularLocation>
        <location evidence="1">Endomembrane system</location>
        <topology evidence="1">Multi-pass membrane protein</topology>
    </subcellularLocation>
</comment>
<dbReference type="Proteomes" id="UP000218231">
    <property type="component" value="Unassembled WGS sequence"/>
</dbReference>
<proteinExistence type="inferred from homology"/>
<feature type="transmembrane region" description="Helical" evidence="8">
    <location>
        <begin position="6"/>
        <end position="29"/>
    </location>
</feature>
<evidence type="ECO:0000256" key="6">
    <source>
        <dbReference type="ARBA" id="ARBA00022989"/>
    </source>
</evidence>
<dbReference type="AlphaFoldDB" id="A0A2A2JT06"/>
<dbReference type="InterPro" id="IPR013657">
    <property type="entry name" value="SCL35B1-4/HUT1"/>
</dbReference>
<keyword evidence="7 8" id="KW-0472">Membrane</keyword>
<organism evidence="9 10">
    <name type="scientific">Diploscapter pachys</name>
    <dbReference type="NCBI Taxonomy" id="2018661"/>
    <lineage>
        <taxon>Eukaryota</taxon>
        <taxon>Metazoa</taxon>
        <taxon>Ecdysozoa</taxon>
        <taxon>Nematoda</taxon>
        <taxon>Chromadorea</taxon>
        <taxon>Rhabditida</taxon>
        <taxon>Rhabditina</taxon>
        <taxon>Rhabditomorpha</taxon>
        <taxon>Rhabditoidea</taxon>
        <taxon>Rhabditidae</taxon>
        <taxon>Diploscapter</taxon>
    </lineage>
</organism>
<feature type="transmembrane region" description="Helical" evidence="8">
    <location>
        <begin position="49"/>
        <end position="66"/>
    </location>
</feature>
<comment type="similarity">
    <text evidence="2">Belongs to the nucleotide-sugar transporter family. SLC35B subfamily.</text>
</comment>
<evidence type="ECO:0000256" key="4">
    <source>
        <dbReference type="ARBA" id="ARBA00022597"/>
    </source>
</evidence>
<keyword evidence="5 8" id="KW-0812">Transmembrane</keyword>
<dbReference type="EMBL" id="LIAE01010245">
    <property type="protein sequence ID" value="PAV64709.1"/>
    <property type="molecule type" value="Genomic_DNA"/>
</dbReference>
<evidence type="ECO:0008006" key="11">
    <source>
        <dbReference type="Google" id="ProtNLM"/>
    </source>
</evidence>
<gene>
    <name evidence="9" type="ORF">WR25_26901</name>
</gene>
<accession>A0A2A2JT06</accession>
<keyword evidence="6 8" id="KW-1133">Transmembrane helix</keyword>
<evidence type="ECO:0000256" key="1">
    <source>
        <dbReference type="ARBA" id="ARBA00004127"/>
    </source>
</evidence>
<dbReference type="Pfam" id="PF08449">
    <property type="entry name" value="UAA"/>
    <property type="match status" value="1"/>
</dbReference>
<evidence type="ECO:0000313" key="10">
    <source>
        <dbReference type="Proteomes" id="UP000218231"/>
    </source>
</evidence>
<dbReference type="GO" id="GO:0005462">
    <property type="term" value="F:UDP-N-acetylglucosamine transmembrane transporter activity"/>
    <property type="evidence" value="ECO:0007669"/>
    <property type="project" value="TreeGrafter"/>
</dbReference>
<dbReference type="PANTHER" id="PTHR10778:SF4">
    <property type="entry name" value="NUCLEOTIDE SUGAR TRANSPORTER SLC35B4"/>
    <property type="match status" value="1"/>
</dbReference>
<dbReference type="GO" id="GO:0005789">
    <property type="term" value="C:endoplasmic reticulum membrane"/>
    <property type="evidence" value="ECO:0007669"/>
    <property type="project" value="TreeGrafter"/>
</dbReference>